<comment type="similarity">
    <text evidence="2">Belongs to the membrane fusion protein (MFP) (TC 8.A.1) family.</text>
</comment>
<evidence type="ECO:0000259" key="6">
    <source>
        <dbReference type="Pfam" id="PF25881"/>
    </source>
</evidence>
<accession>D2QZ47</accession>
<dbReference type="InterPro" id="IPR059052">
    <property type="entry name" value="HH_YbhG-like"/>
</dbReference>
<protein>
    <submittedName>
        <fullName evidence="8">Efflux transporter, RND family, MFP subunit</fullName>
    </submittedName>
</protein>
<sequence length="425" mass="45709" precursor="true">MISMPTIARSIRVARPATLAYLCLAIVPAFVFAQAPKGAAKPDVKVKAAVLDQVAETRTFVGTVKPLRKSIVGSAAPGRVEVYLVDEGQAVKKGDEIAILRTGIIQAEVDTAAAQVKVAEAELAELENGTRPEEVEQAKARLANAQANLTFRNAKLERTKSLRGTATREELEEDTNLALQAEAVYNEARFTLELLVQGPRAERIEQMRAKLLAAKAEFTRLDEQLQRHTMRAPFDGFITAELTEVGQWVMQGDPVAEVLELEYVDIEIPVLEDYIGALQIGSPASVDVQALGGRTFSGTVAIINPQADARARTFPVKVRVKNEMEGSTVLLKAGMFARVTLSVSKPIQAVMVSKDAVVLGGATPVVFVIDNAGGKQTARAVPVKLGVSLDSRTQVIGDVQPGQLVVVTGNERLRSGMEVTPQILK</sequence>
<dbReference type="OrthoDB" id="5318766at2"/>
<dbReference type="KEGG" id="psl:Psta_3578"/>
<dbReference type="Gene3D" id="1.10.287.470">
    <property type="entry name" value="Helix hairpin bin"/>
    <property type="match status" value="2"/>
</dbReference>
<dbReference type="GO" id="GO:0030313">
    <property type="term" value="C:cell envelope"/>
    <property type="evidence" value="ECO:0007669"/>
    <property type="project" value="UniProtKB-SubCell"/>
</dbReference>
<dbReference type="Pfam" id="PF25954">
    <property type="entry name" value="Beta-barrel_RND_2"/>
    <property type="match status" value="1"/>
</dbReference>
<dbReference type="STRING" id="530564.Psta_3578"/>
<evidence type="ECO:0000256" key="5">
    <source>
        <dbReference type="SAM" id="SignalP"/>
    </source>
</evidence>
<dbReference type="NCBIfam" id="TIGR01730">
    <property type="entry name" value="RND_mfp"/>
    <property type="match status" value="1"/>
</dbReference>
<dbReference type="GO" id="GO:0016020">
    <property type="term" value="C:membrane"/>
    <property type="evidence" value="ECO:0007669"/>
    <property type="project" value="InterPro"/>
</dbReference>
<dbReference type="GO" id="GO:0022857">
    <property type="term" value="F:transmembrane transporter activity"/>
    <property type="evidence" value="ECO:0007669"/>
    <property type="project" value="InterPro"/>
</dbReference>
<keyword evidence="5" id="KW-0732">Signal</keyword>
<dbReference type="InterPro" id="IPR050465">
    <property type="entry name" value="UPF0194_transport"/>
</dbReference>
<dbReference type="PANTHER" id="PTHR32347:SF14">
    <property type="entry name" value="EFFLUX SYSTEM COMPONENT YKNX-RELATED"/>
    <property type="match status" value="1"/>
</dbReference>
<feature type="domain" description="YbhG-like alpha-helical hairpin" evidence="6">
    <location>
        <begin position="111"/>
        <end position="226"/>
    </location>
</feature>
<evidence type="ECO:0000313" key="9">
    <source>
        <dbReference type="Proteomes" id="UP000001887"/>
    </source>
</evidence>
<dbReference type="eggNOG" id="COG0845">
    <property type="taxonomic scope" value="Bacteria"/>
</dbReference>
<dbReference type="InterPro" id="IPR058792">
    <property type="entry name" value="Beta-barrel_RND_2"/>
</dbReference>
<dbReference type="Proteomes" id="UP000001887">
    <property type="component" value="Chromosome"/>
</dbReference>
<evidence type="ECO:0000256" key="2">
    <source>
        <dbReference type="ARBA" id="ARBA00009477"/>
    </source>
</evidence>
<keyword evidence="3 4" id="KW-0175">Coiled coil</keyword>
<dbReference type="InterPro" id="IPR006143">
    <property type="entry name" value="RND_pump_MFP"/>
</dbReference>
<dbReference type="Gene3D" id="2.40.420.20">
    <property type="match status" value="1"/>
</dbReference>
<dbReference type="Gene3D" id="2.40.30.170">
    <property type="match status" value="1"/>
</dbReference>
<gene>
    <name evidence="8" type="ordered locus">Psta_3578</name>
</gene>
<dbReference type="HOGENOM" id="CLU_018816_1_4_0"/>
<dbReference type="SUPFAM" id="SSF111369">
    <property type="entry name" value="HlyD-like secretion proteins"/>
    <property type="match status" value="2"/>
</dbReference>
<dbReference type="PANTHER" id="PTHR32347">
    <property type="entry name" value="EFFLUX SYSTEM COMPONENT YKNX-RELATED"/>
    <property type="match status" value="1"/>
</dbReference>
<dbReference type="AlphaFoldDB" id="D2QZ47"/>
<comment type="subcellular location">
    <subcellularLocation>
        <location evidence="1">Cell envelope</location>
    </subcellularLocation>
</comment>
<evidence type="ECO:0000259" key="7">
    <source>
        <dbReference type="Pfam" id="PF25954"/>
    </source>
</evidence>
<keyword evidence="9" id="KW-1185">Reference proteome</keyword>
<proteinExistence type="inferred from homology"/>
<feature type="chain" id="PRO_5003036094" evidence="5">
    <location>
        <begin position="34"/>
        <end position="425"/>
    </location>
</feature>
<reference evidence="8 9" key="1">
    <citation type="journal article" date="2009" name="Stand. Genomic Sci.">
        <title>Complete genome sequence of Pirellula staleyi type strain (ATCC 27377).</title>
        <authorList>
            <person name="Clum A."/>
            <person name="Tindall B.J."/>
            <person name="Sikorski J."/>
            <person name="Ivanova N."/>
            <person name="Mavrommatis K."/>
            <person name="Lucas S."/>
            <person name="Glavina del Rio T."/>
            <person name="Nolan M."/>
            <person name="Chen F."/>
            <person name="Tice H."/>
            <person name="Pitluck S."/>
            <person name="Cheng J.F."/>
            <person name="Chertkov O."/>
            <person name="Brettin T."/>
            <person name="Han C."/>
            <person name="Detter J.C."/>
            <person name="Kuske C."/>
            <person name="Bruce D."/>
            <person name="Goodwin L."/>
            <person name="Ovchinikova G."/>
            <person name="Pati A."/>
            <person name="Mikhailova N."/>
            <person name="Chen A."/>
            <person name="Palaniappan K."/>
            <person name="Land M."/>
            <person name="Hauser L."/>
            <person name="Chang Y.J."/>
            <person name="Jeffries C.D."/>
            <person name="Chain P."/>
            <person name="Rohde M."/>
            <person name="Goker M."/>
            <person name="Bristow J."/>
            <person name="Eisen J.A."/>
            <person name="Markowitz V."/>
            <person name="Hugenholtz P."/>
            <person name="Kyrpides N.C."/>
            <person name="Klenk H.P."/>
            <person name="Lapidus A."/>
        </authorList>
    </citation>
    <scope>NUCLEOTIDE SEQUENCE [LARGE SCALE GENOMIC DNA]</scope>
    <source>
        <strain evidence="9">ATCC 27377 / DSM 6068 / ICPB 4128</strain>
    </source>
</reference>
<evidence type="ECO:0000256" key="4">
    <source>
        <dbReference type="SAM" id="Coils"/>
    </source>
</evidence>
<feature type="domain" description="CusB-like beta-barrel" evidence="7">
    <location>
        <begin position="266"/>
        <end position="342"/>
    </location>
</feature>
<evidence type="ECO:0000256" key="3">
    <source>
        <dbReference type="ARBA" id="ARBA00023054"/>
    </source>
</evidence>
<feature type="signal peptide" evidence="5">
    <location>
        <begin position="1"/>
        <end position="33"/>
    </location>
</feature>
<feature type="coiled-coil region" evidence="4">
    <location>
        <begin position="109"/>
        <end position="155"/>
    </location>
</feature>
<organism evidence="8 9">
    <name type="scientific">Pirellula staleyi (strain ATCC 27377 / DSM 6068 / ICPB 4128)</name>
    <name type="common">Pirella staleyi</name>
    <dbReference type="NCBI Taxonomy" id="530564"/>
    <lineage>
        <taxon>Bacteria</taxon>
        <taxon>Pseudomonadati</taxon>
        <taxon>Planctomycetota</taxon>
        <taxon>Planctomycetia</taxon>
        <taxon>Pirellulales</taxon>
        <taxon>Pirellulaceae</taxon>
        <taxon>Pirellula</taxon>
    </lineage>
</organism>
<evidence type="ECO:0000256" key="1">
    <source>
        <dbReference type="ARBA" id="ARBA00004196"/>
    </source>
</evidence>
<dbReference type="Gene3D" id="2.40.50.100">
    <property type="match status" value="2"/>
</dbReference>
<name>D2QZ47_PIRSD</name>
<dbReference type="Pfam" id="PF25881">
    <property type="entry name" value="HH_YBHG"/>
    <property type="match status" value="1"/>
</dbReference>
<evidence type="ECO:0000313" key="8">
    <source>
        <dbReference type="EMBL" id="ADB18239.1"/>
    </source>
</evidence>
<dbReference type="EMBL" id="CP001848">
    <property type="protein sequence ID" value="ADB18239.1"/>
    <property type="molecule type" value="Genomic_DNA"/>
</dbReference>